<feature type="region of interest" description="Disordered" evidence="1">
    <location>
        <begin position="533"/>
        <end position="642"/>
    </location>
</feature>
<dbReference type="AlphaFoldDB" id="A0A8S1ZDZ3"/>
<dbReference type="Proteomes" id="UP000682877">
    <property type="component" value="Chromosome 1"/>
</dbReference>
<proteinExistence type="predicted"/>
<sequence>MTSSTTTTTTSTTTVSAEDWERRDSNCYFPDCRKDANCSCEICLDSLNATLDLMPLSVQKSSLTKLSFASNFKSTVESTPTSFDPTVVTTPASVSRPILKLMISSPKKKQIKKSTVSEPKKTTKKNERSSLIRVVLKVILMIGLVLGLELGFSWVFKGVLKSEFTEEIVRRAGERTDADLDLGVKLRLLEDELKGFVNNGKFSSCIGSDSKWKIIQDGPLLNSKCVLYKSAIEEVSIWGWPLQTSGLFYTGFSSSSITVLSGRVTEWTEGKFGYTMRETNTSWRKTKWSASVLQLDSNTWVLEYSKSSVMDDSSSLLSLTMDLIKHMVFRAAKNVNREIRTGSSLTISFDEREEVITHLFFDSFLGTSSERTTMTMAALNQLFYVLATKPEQEKITPEESSAIISCHFKVLWTAGFASGVGGGLTWQVTKKLKKPKGLERIALATGVAAATFVVAWNRASSKNAVSCLDHILSQDATRMQKELVNVLVRSNRGEDWRWQLMSKHFYPESVYGDEGDKPQMRWRRRTTFTEIASSYDDVNATKSQRNPNGLPNPSHRSISNGSDASKTKPMLQNSSGNSDGEMPEEDVLDIVFGGSEPTESIPAPVISKAASKTQTRKQKRAQRRQRLKNREASTNTPQYELA</sequence>
<name>A0A8S1ZDZ3_ARAAE</name>
<organism evidence="3 4">
    <name type="scientific">Arabidopsis arenosa</name>
    <name type="common">Sand rock-cress</name>
    <name type="synonym">Cardaminopsis arenosa</name>
    <dbReference type="NCBI Taxonomy" id="38785"/>
    <lineage>
        <taxon>Eukaryota</taxon>
        <taxon>Viridiplantae</taxon>
        <taxon>Streptophyta</taxon>
        <taxon>Embryophyta</taxon>
        <taxon>Tracheophyta</taxon>
        <taxon>Spermatophyta</taxon>
        <taxon>Magnoliopsida</taxon>
        <taxon>eudicotyledons</taxon>
        <taxon>Gunneridae</taxon>
        <taxon>Pentapetalae</taxon>
        <taxon>rosids</taxon>
        <taxon>malvids</taxon>
        <taxon>Brassicales</taxon>
        <taxon>Brassicaceae</taxon>
        <taxon>Camelineae</taxon>
        <taxon>Arabidopsis</taxon>
    </lineage>
</organism>
<evidence type="ECO:0000313" key="3">
    <source>
        <dbReference type="EMBL" id="CAE5956621.1"/>
    </source>
</evidence>
<protein>
    <submittedName>
        <fullName evidence="3">Uncharacterized protein</fullName>
    </submittedName>
</protein>
<keyword evidence="2" id="KW-1133">Transmembrane helix</keyword>
<keyword evidence="2" id="KW-0472">Membrane</keyword>
<dbReference type="PANTHER" id="PTHR35986:SF1">
    <property type="entry name" value="OS10G0430800 PROTEIN"/>
    <property type="match status" value="1"/>
</dbReference>
<evidence type="ECO:0000256" key="1">
    <source>
        <dbReference type="SAM" id="MobiDB-lite"/>
    </source>
</evidence>
<reference evidence="3" key="1">
    <citation type="submission" date="2021-01" db="EMBL/GenBank/DDBJ databases">
        <authorList>
            <person name="Bezrukov I."/>
        </authorList>
    </citation>
    <scope>NUCLEOTIDE SEQUENCE</scope>
</reference>
<accession>A0A8S1ZDZ3</accession>
<feature type="transmembrane region" description="Helical" evidence="2">
    <location>
        <begin position="134"/>
        <end position="156"/>
    </location>
</feature>
<feature type="compositionally biased region" description="Basic residues" evidence="1">
    <location>
        <begin position="614"/>
        <end position="627"/>
    </location>
</feature>
<dbReference type="EMBL" id="LR999451">
    <property type="protein sequence ID" value="CAE5956621.1"/>
    <property type="molecule type" value="Genomic_DNA"/>
</dbReference>
<gene>
    <name evidence="3" type="ORF">AARE701A_LOCUS383</name>
</gene>
<evidence type="ECO:0000256" key="2">
    <source>
        <dbReference type="SAM" id="Phobius"/>
    </source>
</evidence>
<keyword evidence="4" id="KW-1185">Reference proteome</keyword>
<dbReference type="PANTHER" id="PTHR35986">
    <property type="entry name" value="EXPRESSED PROTEIN"/>
    <property type="match status" value="1"/>
</dbReference>
<keyword evidence="2" id="KW-0812">Transmembrane</keyword>
<feature type="compositionally biased region" description="Polar residues" evidence="1">
    <location>
        <begin position="540"/>
        <end position="578"/>
    </location>
</feature>
<evidence type="ECO:0000313" key="4">
    <source>
        <dbReference type="Proteomes" id="UP000682877"/>
    </source>
</evidence>
<feature type="compositionally biased region" description="Polar residues" evidence="1">
    <location>
        <begin position="632"/>
        <end position="642"/>
    </location>
</feature>